<evidence type="ECO:0000313" key="1">
    <source>
        <dbReference type="EMBL" id="STS80740.1"/>
    </source>
</evidence>
<name>A0A377TRR3_KLEPN</name>
<keyword evidence="1" id="KW-0378">Hydrolase</keyword>
<dbReference type="Proteomes" id="UP000254938">
    <property type="component" value="Unassembled WGS sequence"/>
</dbReference>
<dbReference type="AlphaFoldDB" id="A0A377TRR3"/>
<protein>
    <submittedName>
        <fullName evidence="1">UDP-2,3-diacylglucosamine hydrolase</fullName>
        <ecNumber evidence="1">3.6.1.54</ecNumber>
    </submittedName>
</protein>
<organism evidence="1 2">
    <name type="scientific">Klebsiella pneumoniae</name>
    <dbReference type="NCBI Taxonomy" id="573"/>
    <lineage>
        <taxon>Bacteria</taxon>
        <taxon>Pseudomonadati</taxon>
        <taxon>Pseudomonadota</taxon>
        <taxon>Gammaproteobacteria</taxon>
        <taxon>Enterobacterales</taxon>
        <taxon>Enterobacteriaceae</taxon>
        <taxon>Klebsiella/Raoultella group</taxon>
        <taxon>Klebsiella</taxon>
        <taxon>Klebsiella pneumoniae complex</taxon>
    </lineage>
</organism>
<dbReference type="EMBL" id="UGKQ01000007">
    <property type="protein sequence ID" value="STS80740.1"/>
    <property type="molecule type" value="Genomic_DNA"/>
</dbReference>
<evidence type="ECO:0000313" key="2">
    <source>
        <dbReference type="Proteomes" id="UP000254938"/>
    </source>
</evidence>
<reference evidence="1 2" key="1">
    <citation type="submission" date="2018-06" db="EMBL/GenBank/DDBJ databases">
        <authorList>
            <consortium name="Pathogen Informatics"/>
            <person name="Doyle S."/>
        </authorList>
    </citation>
    <scope>NUCLEOTIDE SEQUENCE [LARGE SCALE GENOMIC DNA]</scope>
    <source>
        <strain evidence="1 2">NCTC9140</strain>
    </source>
</reference>
<sequence length="45" mass="4828">MTILTRCTNKLPPAIKAVVDADVPCYFIHGNRDFLVASALPARAG</sequence>
<accession>A0A377TRR3</accession>
<dbReference type="EC" id="3.6.1.54" evidence="1"/>
<gene>
    <name evidence="1" type="primary">lpxH_2</name>
    <name evidence="1" type="ORF">NCTC9140_02457</name>
</gene>
<proteinExistence type="predicted"/>
<dbReference type="GO" id="GO:0016787">
    <property type="term" value="F:hydrolase activity"/>
    <property type="evidence" value="ECO:0007669"/>
    <property type="project" value="UniProtKB-KW"/>
</dbReference>